<gene>
    <name evidence="4" type="ORF">Pan265_02600</name>
</gene>
<dbReference type="NCBIfam" id="TIGR02595">
    <property type="entry name" value="PEP_CTERM"/>
    <property type="match status" value="1"/>
</dbReference>
<feature type="domain" description="Choice-of-anchor I" evidence="3">
    <location>
        <begin position="44"/>
        <end position="541"/>
    </location>
</feature>
<reference evidence="4 5" key="1">
    <citation type="submission" date="2019-02" db="EMBL/GenBank/DDBJ databases">
        <title>Deep-cultivation of Planctomycetes and their phenomic and genomic characterization uncovers novel biology.</title>
        <authorList>
            <person name="Wiegand S."/>
            <person name="Jogler M."/>
            <person name="Boedeker C."/>
            <person name="Pinto D."/>
            <person name="Vollmers J."/>
            <person name="Rivas-Marin E."/>
            <person name="Kohn T."/>
            <person name="Peeters S.H."/>
            <person name="Heuer A."/>
            <person name="Rast P."/>
            <person name="Oberbeckmann S."/>
            <person name="Bunk B."/>
            <person name="Jeske O."/>
            <person name="Meyerdierks A."/>
            <person name="Storesund J.E."/>
            <person name="Kallscheuer N."/>
            <person name="Luecker S."/>
            <person name="Lage O.M."/>
            <person name="Pohl T."/>
            <person name="Merkel B.J."/>
            <person name="Hornburger P."/>
            <person name="Mueller R.-W."/>
            <person name="Bruemmer F."/>
            <person name="Labrenz M."/>
            <person name="Spormann A.M."/>
            <person name="Op den Camp H."/>
            <person name="Overmann J."/>
            <person name="Amann R."/>
            <person name="Jetten M.S.M."/>
            <person name="Mascher T."/>
            <person name="Medema M.H."/>
            <person name="Devos D.P."/>
            <person name="Kaster A.-K."/>
            <person name="Ovreas L."/>
            <person name="Rohde M."/>
            <person name="Galperin M.Y."/>
            <person name="Jogler C."/>
        </authorList>
    </citation>
    <scope>NUCLEOTIDE SEQUENCE [LARGE SCALE GENOMIC DNA]</scope>
    <source>
        <strain evidence="4 5">Pan265</strain>
    </source>
</reference>
<evidence type="ECO:0000313" key="4">
    <source>
        <dbReference type="EMBL" id="QDU70433.1"/>
    </source>
</evidence>
<dbReference type="InterPro" id="IPR055188">
    <property type="entry name" value="Choice_anch_I"/>
</dbReference>
<name>A0A518BTY2_9BACT</name>
<keyword evidence="1" id="KW-0732">Signal</keyword>
<dbReference type="OrthoDB" id="9801679at2"/>
<evidence type="ECO:0000256" key="1">
    <source>
        <dbReference type="SAM" id="SignalP"/>
    </source>
</evidence>
<evidence type="ECO:0000259" key="2">
    <source>
        <dbReference type="Pfam" id="PF07589"/>
    </source>
</evidence>
<dbReference type="InterPro" id="IPR015943">
    <property type="entry name" value="WD40/YVTN_repeat-like_dom_sf"/>
</dbReference>
<feature type="chain" id="PRO_5022049879" evidence="1">
    <location>
        <begin position="25"/>
        <end position="564"/>
    </location>
</feature>
<dbReference type="Pfam" id="PF22494">
    <property type="entry name" value="choice_anch_I"/>
    <property type="match status" value="1"/>
</dbReference>
<dbReference type="InterPro" id="IPR011048">
    <property type="entry name" value="Haem_d1_sf"/>
</dbReference>
<dbReference type="Gene3D" id="2.130.10.10">
    <property type="entry name" value="YVTN repeat-like/Quinoprotein amine dehydrogenase"/>
    <property type="match status" value="2"/>
</dbReference>
<accession>A0A518BTY2</accession>
<dbReference type="KEGG" id="mcad:Pan265_02600"/>
<dbReference type="InterPro" id="IPR052956">
    <property type="entry name" value="Mesenchyme-surface_protein"/>
</dbReference>
<dbReference type="InterPro" id="IPR013424">
    <property type="entry name" value="Ice-binding_C"/>
</dbReference>
<proteinExistence type="predicted"/>
<dbReference type="NCBIfam" id="NF038117">
    <property type="entry name" value="choice_anch_I"/>
    <property type="match status" value="1"/>
</dbReference>
<dbReference type="Pfam" id="PF07589">
    <property type="entry name" value="PEP-CTERM"/>
    <property type="match status" value="1"/>
</dbReference>
<keyword evidence="5" id="KW-1185">Reference proteome</keyword>
<dbReference type="PANTHER" id="PTHR46928:SF1">
    <property type="entry name" value="MESENCHYME-SPECIFIC CELL SURFACE GLYCOPROTEIN"/>
    <property type="match status" value="1"/>
</dbReference>
<dbReference type="AlphaFoldDB" id="A0A518BTY2"/>
<sequence length="564" mass="59391" precursor="true">MKTSTRIAMLAAMAAGSAGLEARAAQPFGLVELSTYAHTENFDVGASEIASYDAATQRLFVINGETATVDVLDISDPTSPAALSGLVVGAGELTSTAVYNNVIAVTASLGDGLNGTLSFFDATTLTQIGSTFEVDATPDMVTFTPDGNKILLAHEGEPDYDANLDPEGSIGIFNVAGGVSPATVAGLGSGDLQLATFNAFDGDKASLIGDGVRIYGNPKDENSADLVTVSQDVEPEFITISPDSTTAWVTLQENNALAIVDLTTDTVTDIVPLGVKDHSVAGQGLDASDRDDKINITTHPVFGMYMSDAIANFQAGGQTYLVMANEGDDRSGEDERIGDLYDDGLIDASKFDDPDTLFAKENLGRLNVSTVNADTDGDGLIDVLNAFGARSFTIRDEAGNIVFDSGDMIEKMIAEEIPLYFNADNDNAEFDTKSDSQGPEPEGITVGVVDGRTLVFVGMEDVSGIMVFDVTDPTDVQYQSYYNDRDFTAQHDDDEPDFDLGALGHTGPEGLVFIDAADSPTGVPMLIVSYEVTGTTGIYQITQVPEPASLTLLGLGGLAMTRRR</sequence>
<evidence type="ECO:0000259" key="3">
    <source>
        <dbReference type="Pfam" id="PF22494"/>
    </source>
</evidence>
<feature type="signal peptide" evidence="1">
    <location>
        <begin position="1"/>
        <end position="24"/>
    </location>
</feature>
<dbReference type="EMBL" id="CP036280">
    <property type="protein sequence ID" value="QDU70433.1"/>
    <property type="molecule type" value="Genomic_DNA"/>
</dbReference>
<protein>
    <submittedName>
        <fullName evidence="4">Uncharacterized protein</fullName>
    </submittedName>
</protein>
<organism evidence="4 5">
    <name type="scientific">Mucisphaera calidilacus</name>
    <dbReference type="NCBI Taxonomy" id="2527982"/>
    <lineage>
        <taxon>Bacteria</taxon>
        <taxon>Pseudomonadati</taxon>
        <taxon>Planctomycetota</taxon>
        <taxon>Phycisphaerae</taxon>
        <taxon>Phycisphaerales</taxon>
        <taxon>Phycisphaeraceae</taxon>
        <taxon>Mucisphaera</taxon>
    </lineage>
</organism>
<dbReference type="RefSeq" id="WP_145444530.1">
    <property type="nucleotide sequence ID" value="NZ_CP036280.1"/>
</dbReference>
<feature type="domain" description="Ice-binding protein C-terminal" evidence="2">
    <location>
        <begin position="543"/>
        <end position="564"/>
    </location>
</feature>
<dbReference type="Proteomes" id="UP000320386">
    <property type="component" value="Chromosome"/>
</dbReference>
<dbReference type="PANTHER" id="PTHR46928">
    <property type="entry name" value="MESENCHYME-SPECIFIC CELL SURFACE GLYCOPROTEIN"/>
    <property type="match status" value="1"/>
</dbReference>
<dbReference type="SUPFAM" id="SSF51004">
    <property type="entry name" value="C-terminal (heme d1) domain of cytochrome cd1-nitrite reductase"/>
    <property type="match status" value="1"/>
</dbReference>
<evidence type="ECO:0000313" key="5">
    <source>
        <dbReference type="Proteomes" id="UP000320386"/>
    </source>
</evidence>